<dbReference type="PROSITE" id="PS51294">
    <property type="entry name" value="HTH_MYB"/>
    <property type="match status" value="1"/>
</dbReference>
<feature type="transmembrane region" description="Helical" evidence="5">
    <location>
        <begin position="581"/>
        <end position="601"/>
    </location>
</feature>
<reference evidence="8 9" key="1">
    <citation type="journal article" date="2018" name="Genome Biol. Evol.">
        <title>Multiple Roots of Fruiting Body Formation in Amoebozoa.</title>
        <authorList>
            <person name="Hillmann F."/>
            <person name="Forbes G."/>
            <person name="Novohradska S."/>
            <person name="Ferling I."/>
            <person name="Riege K."/>
            <person name="Groth M."/>
            <person name="Westermann M."/>
            <person name="Marz M."/>
            <person name="Spaller T."/>
            <person name="Winckler T."/>
            <person name="Schaap P."/>
            <person name="Glockner G."/>
        </authorList>
    </citation>
    <scope>NUCLEOTIDE SEQUENCE [LARGE SCALE GENOMIC DNA]</scope>
    <source>
        <strain evidence="8 9">Jena</strain>
    </source>
</reference>
<evidence type="ECO:0000256" key="3">
    <source>
        <dbReference type="ARBA" id="ARBA00022833"/>
    </source>
</evidence>
<sequence length="659" mass="74265">MTNSFIIDTAEYKRVLEVIGILHKQREKALSDIESLRREREDAMKDPIHFVQRLKEKRVKLPIPQRVIPIPLVPFDKFLNNRAEQEAPPTREPEILSPPAPSPSPLLSPTSNDSFNFAFPSLPSGIIIKQEPSFSEPSDPTPSDAPVLPPSEDGSSIPTRSTEEPPKPNGKRAVIKTEVKTEGEKPKTFNQPWSAEEQKQLEDLLVKYPDEPVSSNRWKKIASHLPDRTPRQVASRTQKYFIKLAKMNLPVPGRKPNLETAAEKKRKKLEKASQPEQSKIQKTKGSSGKSKETQNAGYYAAPKVMMSDDDSEDEVEDEILKQLGPELKDTEEYQELVSLMRLEKLSQVKKPTERVVDKIETETPSTTSQQKVIRYKCDSCGVDPIVDGRWTCIECKEKGDSVDLCANCHNDGAFMREKHGLHKFKREGDSDTQSLFLDYNWEYRNGPAEDRYLTPSYFPTWVFMLAFCFGVPISFFPMRAEARNRKPAMPFDFSLHLSASTALNALGLVGSSYFLWANLSNSFFGVVPIMELVPSLSNLQKIQLWAKYYPVAMKHMSGITLPSTLCLAASAYLASTSERRILLSVSTFCAIAVVPWTIFVMMPTNKTMLHMADKGDEQKANAQGSILLKRWINFHKIRITSSIIANGAALYALLLTSNH</sequence>
<keyword evidence="2" id="KW-0863">Zinc-finger</keyword>
<dbReference type="CDD" id="cd00167">
    <property type="entry name" value="SANT"/>
    <property type="match status" value="1"/>
</dbReference>
<keyword evidence="9" id="KW-1185">Reference proteome</keyword>
<name>A0A2P6NZ78_9EUKA</name>
<dbReference type="InParanoid" id="A0A2P6NZ78"/>
<evidence type="ECO:0000256" key="4">
    <source>
        <dbReference type="SAM" id="MobiDB-lite"/>
    </source>
</evidence>
<comment type="caution">
    <text evidence="8">The sequence shown here is derived from an EMBL/GenBank/DDBJ whole genome shotgun (WGS) entry which is preliminary data.</text>
</comment>
<feature type="compositionally biased region" description="Pro residues" evidence="4">
    <location>
        <begin position="96"/>
        <end position="106"/>
    </location>
</feature>
<keyword evidence="1" id="KW-0479">Metal-binding</keyword>
<dbReference type="InterPro" id="IPR009057">
    <property type="entry name" value="Homeodomain-like_sf"/>
</dbReference>
<organism evidence="8 9">
    <name type="scientific">Planoprotostelium fungivorum</name>
    <dbReference type="NCBI Taxonomy" id="1890364"/>
    <lineage>
        <taxon>Eukaryota</taxon>
        <taxon>Amoebozoa</taxon>
        <taxon>Evosea</taxon>
        <taxon>Variosea</taxon>
        <taxon>Cavosteliida</taxon>
        <taxon>Cavosteliaceae</taxon>
        <taxon>Planoprotostelium</taxon>
    </lineage>
</organism>
<dbReference type="Pfam" id="PF08592">
    <property type="entry name" value="Anthrone_oxy"/>
    <property type="match status" value="1"/>
</dbReference>
<proteinExistence type="predicted"/>
<evidence type="ECO:0000259" key="6">
    <source>
        <dbReference type="PROSITE" id="PS50090"/>
    </source>
</evidence>
<feature type="transmembrane region" description="Helical" evidence="5">
    <location>
        <begin position="551"/>
        <end position="575"/>
    </location>
</feature>
<evidence type="ECO:0000256" key="1">
    <source>
        <dbReference type="ARBA" id="ARBA00022723"/>
    </source>
</evidence>
<dbReference type="InterPro" id="IPR037830">
    <property type="entry name" value="ZZZ3"/>
</dbReference>
<dbReference type="InterPro" id="IPR017930">
    <property type="entry name" value="Myb_dom"/>
</dbReference>
<feature type="compositionally biased region" description="Basic and acidic residues" evidence="4">
    <location>
        <begin position="84"/>
        <end position="94"/>
    </location>
</feature>
<dbReference type="Pfam" id="PF00249">
    <property type="entry name" value="Myb_DNA-binding"/>
    <property type="match status" value="1"/>
</dbReference>
<dbReference type="InterPro" id="IPR000433">
    <property type="entry name" value="Znf_ZZ"/>
</dbReference>
<feature type="transmembrane region" description="Helical" evidence="5">
    <location>
        <begin position="637"/>
        <end position="656"/>
    </location>
</feature>
<evidence type="ECO:0000313" key="8">
    <source>
        <dbReference type="EMBL" id="PRP89257.1"/>
    </source>
</evidence>
<keyword evidence="3" id="KW-0862">Zinc</keyword>
<dbReference type="PANTHER" id="PTHR22705:SF0">
    <property type="entry name" value="ZZ-TYPE ZINC FINGER-CONTAINING PROTEIN 3"/>
    <property type="match status" value="1"/>
</dbReference>
<gene>
    <name evidence="8" type="ORF">PROFUN_02131</name>
</gene>
<feature type="transmembrane region" description="Helical" evidence="5">
    <location>
        <begin position="457"/>
        <end position="476"/>
    </location>
</feature>
<accession>A0A2P6NZ78</accession>
<dbReference type="GO" id="GO:0008270">
    <property type="term" value="F:zinc ion binding"/>
    <property type="evidence" value="ECO:0007669"/>
    <property type="project" value="UniProtKB-KW"/>
</dbReference>
<dbReference type="AlphaFoldDB" id="A0A2P6NZ78"/>
<keyword evidence="5" id="KW-1133">Transmembrane helix</keyword>
<feature type="region of interest" description="Disordered" evidence="4">
    <location>
        <begin position="248"/>
        <end position="298"/>
    </location>
</feature>
<dbReference type="Proteomes" id="UP000241769">
    <property type="component" value="Unassembled WGS sequence"/>
</dbReference>
<dbReference type="Gene3D" id="1.10.10.60">
    <property type="entry name" value="Homeodomain-like"/>
    <property type="match status" value="1"/>
</dbReference>
<feature type="compositionally biased region" description="Basic and acidic residues" evidence="4">
    <location>
        <begin position="175"/>
        <end position="187"/>
    </location>
</feature>
<evidence type="ECO:0000313" key="9">
    <source>
        <dbReference type="Proteomes" id="UP000241769"/>
    </source>
</evidence>
<keyword evidence="5" id="KW-0812">Transmembrane</keyword>
<dbReference type="InterPro" id="IPR043145">
    <property type="entry name" value="Znf_ZZ_sf"/>
</dbReference>
<feature type="region of interest" description="Disordered" evidence="4">
    <location>
        <begin position="130"/>
        <end position="197"/>
    </location>
</feature>
<dbReference type="PANTHER" id="PTHR22705">
    <property type="entry name" value="ZINC FINGER, ZZ DOMAIN CONTAINING 3"/>
    <property type="match status" value="1"/>
</dbReference>
<dbReference type="PROSITE" id="PS50090">
    <property type="entry name" value="MYB_LIKE"/>
    <property type="match status" value="1"/>
</dbReference>
<feature type="compositionally biased region" description="Low complexity" evidence="4">
    <location>
        <begin position="277"/>
        <end position="288"/>
    </location>
</feature>
<dbReference type="OrthoDB" id="20473at2759"/>
<dbReference type="Gene3D" id="3.30.60.90">
    <property type="match status" value="1"/>
</dbReference>
<evidence type="ECO:0000256" key="5">
    <source>
        <dbReference type="SAM" id="Phobius"/>
    </source>
</evidence>
<dbReference type="SMART" id="SM00717">
    <property type="entry name" value="SANT"/>
    <property type="match status" value="1"/>
</dbReference>
<dbReference type="Pfam" id="PF00569">
    <property type="entry name" value="ZZ"/>
    <property type="match status" value="1"/>
</dbReference>
<feature type="domain" description="Myb-like" evidence="6">
    <location>
        <begin position="185"/>
        <end position="241"/>
    </location>
</feature>
<protein>
    <submittedName>
        <fullName evidence="8">ZZ-type zinc finger-containing protein 3</fullName>
    </submittedName>
</protein>
<dbReference type="SUPFAM" id="SSF46689">
    <property type="entry name" value="Homeodomain-like"/>
    <property type="match status" value="1"/>
</dbReference>
<evidence type="ECO:0000259" key="7">
    <source>
        <dbReference type="PROSITE" id="PS51294"/>
    </source>
</evidence>
<evidence type="ECO:0000256" key="2">
    <source>
        <dbReference type="ARBA" id="ARBA00022771"/>
    </source>
</evidence>
<feature type="domain" description="HTH myb-type" evidence="7">
    <location>
        <begin position="191"/>
        <end position="245"/>
    </location>
</feature>
<dbReference type="STRING" id="1890364.A0A2P6NZ78"/>
<dbReference type="EMBL" id="MDYQ01000004">
    <property type="protein sequence ID" value="PRP89257.1"/>
    <property type="molecule type" value="Genomic_DNA"/>
</dbReference>
<dbReference type="SUPFAM" id="SSF57850">
    <property type="entry name" value="RING/U-box"/>
    <property type="match status" value="1"/>
</dbReference>
<dbReference type="InterPro" id="IPR001005">
    <property type="entry name" value="SANT/Myb"/>
</dbReference>
<feature type="transmembrane region" description="Helical" evidence="5">
    <location>
        <begin position="497"/>
        <end position="516"/>
    </location>
</feature>
<feature type="region of interest" description="Disordered" evidence="4">
    <location>
        <begin position="84"/>
        <end position="112"/>
    </location>
</feature>
<dbReference type="InterPro" id="IPR013901">
    <property type="entry name" value="Anthrone_oxy"/>
</dbReference>
<keyword evidence="5" id="KW-0472">Membrane</keyword>